<feature type="region of interest" description="Disordered" evidence="1">
    <location>
        <begin position="336"/>
        <end position="423"/>
    </location>
</feature>
<dbReference type="EMBL" id="JAGQHR010001044">
    <property type="protein sequence ID" value="MCA9730205.1"/>
    <property type="molecule type" value="Genomic_DNA"/>
</dbReference>
<accession>A0A956M552</accession>
<name>A0A956M552_UNCEI</name>
<feature type="domain" description="YvlB/LiaX N-terminal" evidence="2">
    <location>
        <begin position="3"/>
        <end position="29"/>
    </location>
</feature>
<comment type="caution">
    <text evidence="3">The sequence shown here is derived from an EMBL/GenBank/DDBJ whole genome shotgun (WGS) entry which is preliminary data.</text>
</comment>
<evidence type="ECO:0000259" key="2">
    <source>
        <dbReference type="Pfam" id="PF22746"/>
    </source>
</evidence>
<organism evidence="3 4">
    <name type="scientific">Eiseniibacteriota bacterium</name>
    <dbReference type="NCBI Taxonomy" id="2212470"/>
    <lineage>
        <taxon>Bacteria</taxon>
        <taxon>Candidatus Eiseniibacteriota</taxon>
    </lineage>
</organism>
<evidence type="ECO:0000313" key="3">
    <source>
        <dbReference type="EMBL" id="MCA9730205.1"/>
    </source>
</evidence>
<feature type="compositionally biased region" description="Basic and acidic residues" evidence="1">
    <location>
        <begin position="336"/>
        <end position="354"/>
    </location>
</feature>
<feature type="compositionally biased region" description="Basic and acidic residues" evidence="1">
    <location>
        <begin position="73"/>
        <end position="82"/>
    </location>
</feature>
<dbReference type="Proteomes" id="UP000697710">
    <property type="component" value="Unassembled WGS sequence"/>
</dbReference>
<dbReference type="Pfam" id="PF22746">
    <property type="entry name" value="SHOCT-like_DUF2089-C"/>
    <property type="match status" value="1"/>
</dbReference>
<gene>
    <name evidence="3" type="ORF">KC729_21150</name>
</gene>
<evidence type="ECO:0000256" key="1">
    <source>
        <dbReference type="SAM" id="MobiDB-lite"/>
    </source>
</evidence>
<dbReference type="AlphaFoldDB" id="A0A956M552"/>
<feature type="compositionally biased region" description="Basic and acidic residues" evidence="1">
    <location>
        <begin position="395"/>
        <end position="423"/>
    </location>
</feature>
<feature type="non-terminal residue" evidence="3">
    <location>
        <position position="1"/>
    </location>
</feature>
<feature type="compositionally biased region" description="Pro residues" evidence="1">
    <location>
        <begin position="355"/>
        <end position="365"/>
    </location>
</feature>
<feature type="region of interest" description="Disordered" evidence="1">
    <location>
        <begin position="25"/>
        <end position="83"/>
    </location>
</feature>
<dbReference type="InterPro" id="IPR053959">
    <property type="entry name" value="YvlB/LiaX_N"/>
</dbReference>
<protein>
    <recommendedName>
        <fullName evidence="2">YvlB/LiaX N-terminal domain-containing protein</fullName>
    </recommendedName>
</protein>
<feature type="compositionally biased region" description="Gly residues" evidence="1">
    <location>
        <begin position="36"/>
        <end position="56"/>
    </location>
</feature>
<evidence type="ECO:0000313" key="4">
    <source>
        <dbReference type="Proteomes" id="UP000697710"/>
    </source>
</evidence>
<proteinExistence type="predicted"/>
<reference evidence="3" key="1">
    <citation type="submission" date="2020-04" db="EMBL/GenBank/DDBJ databases">
        <authorList>
            <person name="Zhang T."/>
        </authorList>
    </citation>
    <scope>NUCLEOTIDE SEQUENCE</scope>
    <source>
        <strain evidence="3">HKST-UBA01</strain>
    </source>
</reference>
<sequence>AKLEILKMVAEGKISPEDGERLLAALREASEPGPAGSTGPGGSTGPTGSYGSGTGSTGPDPRRRHTSSGPQDDPSRGSREGFRSATENLGRAFEDAAGAVRVAAAEGVRAFHKVFDEHRPGTEAVALEGNAFEAPPGSSLRIHPAVRFTMGGSSAGGAVTVRAVPGDSVRVLRGAAVEVHSYDNEYVVTWAKSSLEIEVPPTVASLVARGIGGNVSVYGFEGQIRIDAVGGSVSVDGPVLPIRLSSVGGTIRVSDLAIAGGASTITATGGDVILSVAPEASLELRATASFGGGLELPRGSTQVTGRTRHRGTCLFGSGAGRMKVDTVAGWIRVNDPHESATHRENFTGPVDRDPATPPPPPPPAGPRTSPRDFAGEAMGDSGIAAEVLGRSARRSRGEDDRSDEDRSNDDPPRDDSRGERESR</sequence>
<reference evidence="3" key="2">
    <citation type="journal article" date="2021" name="Microbiome">
        <title>Successional dynamics and alternative stable states in a saline activated sludge microbial community over 9 years.</title>
        <authorList>
            <person name="Wang Y."/>
            <person name="Ye J."/>
            <person name="Ju F."/>
            <person name="Liu L."/>
            <person name="Boyd J.A."/>
            <person name="Deng Y."/>
            <person name="Parks D.H."/>
            <person name="Jiang X."/>
            <person name="Yin X."/>
            <person name="Woodcroft B.J."/>
            <person name="Tyson G.W."/>
            <person name="Hugenholtz P."/>
            <person name="Polz M.F."/>
            <person name="Zhang T."/>
        </authorList>
    </citation>
    <scope>NUCLEOTIDE SEQUENCE</scope>
    <source>
        <strain evidence="3">HKST-UBA01</strain>
    </source>
</reference>